<evidence type="ECO:0000256" key="6">
    <source>
        <dbReference type="SAM" id="Phobius"/>
    </source>
</evidence>
<evidence type="ECO:0000256" key="2">
    <source>
        <dbReference type="ARBA" id="ARBA00022475"/>
    </source>
</evidence>
<dbReference type="Pfam" id="PF02690">
    <property type="entry name" value="Na_Pi_cotrans"/>
    <property type="match status" value="2"/>
</dbReference>
<dbReference type="GO" id="GO:0005886">
    <property type="term" value="C:plasma membrane"/>
    <property type="evidence" value="ECO:0007669"/>
    <property type="project" value="UniProtKB-SubCell"/>
</dbReference>
<dbReference type="InterPro" id="IPR038078">
    <property type="entry name" value="PhoU-like_sf"/>
</dbReference>
<evidence type="ECO:0000259" key="7">
    <source>
        <dbReference type="Pfam" id="PF01895"/>
    </source>
</evidence>
<keyword evidence="5 6" id="KW-0472">Membrane</keyword>
<dbReference type="GO" id="GO:0005436">
    <property type="term" value="F:sodium:phosphate symporter activity"/>
    <property type="evidence" value="ECO:0007669"/>
    <property type="project" value="InterPro"/>
</dbReference>
<dbReference type="Gene3D" id="1.20.58.220">
    <property type="entry name" value="Phosphate transport system protein phou homolog 2, domain 2"/>
    <property type="match status" value="1"/>
</dbReference>
<evidence type="ECO:0000313" key="9">
    <source>
        <dbReference type="Proteomes" id="UP000266426"/>
    </source>
</evidence>
<dbReference type="GO" id="GO:0044341">
    <property type="term" value="P:sodium-dependent phosphate transport"/>
    <property type="evidence" value="ECO:0007669"/>
    <property type="project" value="InterPro"/>
</dbReference>
<accession>A0A3A4RHR8</accession>
<evidence type="ECO:0000313" key="8">
    <source>
        <dbReference type="EMBL" id="RJP61118.1"/>
    </source>
</evidence>
<protein>
    <submittedName>
        <fullName evidence="8">Na/Pi cotransporter family protein</fullName>
    </submittedName>
</protein>
<feature type="transmembrane region" description="Helical" evidence="6">
    <location>
        <begin position="288"/>
        <end position="307"/>
    </location>
</feature>
<dbReference type="AlphaFoldDB" id="A0A3A4RHR8"/>
<comment type="caution">
    <text evidence="8">The sequence shown here is derived from an EMBL/GenBank/DDBJ whole genome shotgun (WGS) entry which is preliminary data.</text>
</comment>
<feature type="transmembrane region" description="Helical" evidence="6">
    <location>
        <begin position="174"/>
        <end position="200"/>
    </location>
</feature>
<dbReference type="PANTHER" id="PTHR10010">
    <property type="entry name" value="SOLUTE CARRIER FAMILY 34 SODIUM PHOSPHATE , MEMBER 2-RELATED"/>
    <property type="match status" value="1"/>
</dbReference>
<organism evidence="8 9">
    <name type="scientific">Candidatus Auribacter fodinae</name>
    <dbReference type="NCBI Taxonomy" id="2093366"/>
    <lineage>
        <taxon>Bacteria</taxon>
        <taxon>Pseudomonadati</taxon>
        <taxon>Candidatus Auribacterota</taxon>
        <taxon>Candidatus Auribacteria</taxon>
        <taxon>Candidatus Auribacterales</taxon>
        <taxon>Candidatus Auribacteraceae</taxon>
        <taxon>Candidatus Auribacter</taxon>
    </lineage>
</organism>
<gene>
    <name evidence="8" type="ORF">C4541_02710</name>
</gene>
<feature type="transmembrane region" description="Helical" evidence="6">
    <location>
        <begin position="106"/>
        <end position="125"/>
    </location>
</feature>
<dbReference type="NCBIfam" id="NF037997">
    <property type="entry name" value="Na_Pi_symport"/>
    <property type="match status" value="1"/>
</dbReference>
<dbReference type="Proteomes" id="UP000266426">
    <property type="component" value="Unassembled WGS sequence"/>
</dbReference>
<dbReference type="EMBL" id="QZJZ01000016">
    <property type="protein sequence ID" value="RJP61118.1"/>
    <property type="molecule type" value="Genomic_DNA"/>
</dbReference>
<keyword evidence="2" id="KW-1003">Cell membrane</keyword>
<feature type="transmembrane region" description="Helical" evidence="6">
    <location>
        <begin position="247"/>
        <end position="268"/>
    </location>
</feature>
<evidence type="ECO:0000256" key="1">
    <source>
        <dbReference type="ARBA" id="ARBA00004651"/>
    </source>
</evidence>
<keyword evidence="3 6" id="KW-0812">Transmembrane</keyword>
<name>A0A3A4RHR8_9BACT</name>
<feature type="domain" description="PhoU" evidence="7">
    <location>
        <begin position="348"/>
        <end position="432"/>
    </location>
</feature>
<feature type="domain" description="PhoU" evidence="7">
    <location>
        <begin position="453"/>
        <end position="539"/>
    </location>
</feature>
<feature type="transmembrane region" description="Helical" evidence="6">
    <location>
        <begin position="47"/>
        <end position="74"/>
    </location>
</feature>
<feature type="transmembrane region" description="Helical" evidence="6">
    <location>
        <begin position="131"/>
        <end position="153"/>
    </location>
</feature>
<reference evidence="8 9" key="1">
    <citation type="journal article" date="2017" name="ISME J.">
        <title>Energy and carbon metabolisms in a deep terrestrial subsurface fluid microbial community.</title>
        <authorList>
            <person name="Momper L."/>
            <person name="Jungbluth S.P."/>
            <person name="Lee M.D."/>
            <person name="Amend J.P."/>
        </authorList>
    </citation>
    <scope>NUCLEOTIDE SEQUENCE [LARGE SCALE GENOMIC DNA]</scope>
    <source>
        <strain evidence="8">SURF_26</strain>
    </source>
</reference>
<evidence type="ECO:0000256" key="4">
    <source>
        <dbReference type="ARBA" id="ARBA00022989"/>
    </source>
</evidence>
<dbReference type="Pfam" id="PF01895">
    <property type="entry name" value="PhoU"/>
    <property type="match status" value="2"/>
</dbReference>
<feature type="transmembrane region" description="Helical" evidence="6">
    <location>
        <begin position="6"/>
        <end position="27"/>
    </location>
</feature>
<dbReference type="InterPro" id="IPR004633">
    <property type="entry name" value="NaPi_cotrn-rel/YqeW-like"/>
</dbReference>
<proteinExistence type="predicted"/>
<feature type="transmembrane region" description="Helical" evidence="6">
    <location>
        <begin position="80"/>
        <end position="99"/>
    </location>
</feature>
<sequence>MDRDLIFGVIGGLGLFIYGMKLLSDGLQKVASTRLRKIILMFTNKPIMGIISGCLLTCIIQSSSATTVMTIGFVNSGMMLLRQAIGVVIGANIGTTITAQIIAFKISAYALPTIGIGCAMLLFGKKKRTQYWGQVLLGLGILFFGLTTMESVLKSLKNSPMATDFFIRLGKYPVFGILTGTLVTMIIQSSSASIGLVIALASNGLLDFQASIYLVLGDNIGTTITAWLASIGTNLSSRRVAASHSLFNLLGASIFGVLTYTGVYIAIVDHITPGDIGTATIARHIANSHTLFNVLNAILFFPFIPMLEKFVKLILPGQEEMATEPCYLEPHLLETPEIALSQSKKEMVRMLQVAREAFTEAMEGFFEKNRKRLKPVQKMEDTIDNLQSEITLYLIDISKNQLTTEQSEQLPSLLHSVNDIEKIGDHAENIMKVAERVIDRQMEISVIGIRKIKHMYKDIQDMFDIIITNMKLVNDGKETCVKNVFKIETDLNITYKGISKEQLRHFQQGKEFAHASIAFLDLINNMEKIGDHLTNIAEALRADFAYQAEYAASRN</sequence>
<dbReference type="NCBIfam" id="TIGR00704">
    <property type="entry name" value="NaPi_cotrn_rel"/>
    <property type="match status" value="1"/>
</dbReference>
<dbReference type="PANTHER" id="PTHR10010:SF46">
    <property type="entry name" value="SODIUM-DEPENDENT PHOSPHATE TRANSPORT PROTEIN 2B"/>
    <property type="match status" value="1"/>
</dbReference>
<feature type="transmembrane region" description="Helical" evidence="6">
    <location>
        <begin position="212"/>
        <end position="235"/>
    </location>
</feature>
<evidence type="ECO:0000256" key="5">
    <source>
        <dbReference type="ARBA" id="ARBA00023136"/>
    </source>
</evidence>
<comment type="subcellular location">
    <subcellularLocation>
        <location evidence="1">Cell membrane</location>
        <topology evidence="1">Multi-pass membrane protein</topology>
    </subcellularLocation>
</comment>
<dbReference type="InterPro" id="IPR026022">
    <property type="entry name" value="PhoU_dom"/>
</dbReference>
<dbReference type="InterPro" id="IPR003841">
    <property type="entry name" value="Na/Pi_transpt"/>
</dbReference>
<dbReference type="SUPFAM" id="SSF109755">
    <property type="entry name" value="PhoU-like"/>
    <property type="match status" value="1"/>
</dbReference>
<keyword evidence="4 6" id="KW-1133">Transmembrane helix</keyword>
<evidence type="ECO:0000256" key="3">
    <source>
        <dbReference type="ARBA" id="ARBA00022692"/>
    </source>
</evidence>